<comment type="caution">
    <text evidence="1">The sequence shown here is derived from an EMBL/GenBank/DDBJ whole genome shotgun (WGS) entry which is preliminary data.</text>
</comment>
<dbReference type="EMBL" id="JAFFZS010000059">
    <property type="protein sequence ID" value="MBN0049118.1"/>
    <property type="molecule type" value="Genomic_DNA"/>
</dbReference>
<gene>
    <name evidence="1" type="ORF">JS756_34570</name>
</gene>
<protein>
    <submittedName>
        <fullName evidence="1">Uncharacterized protein</fullName>
    </submittedName>
</protein>
<sequence length="100" mass="10504">MESPVKTITSTALATGTPAPPVDQLNLVRRLVEEQFGSEEPLTRAALHLIDCARDVVAQLPAGDLDTARHALGSARAAVISATCAVGMVHDMSASRREQA</sequence>
<keyword evidence="2" id="KW-1185">Reference proteome</keyword>
<evidence type="ECO:0000313" key="1">
    <source>
        <dbReference type="EMBL" id="MBN0049118.1"/>
    </source>
</evidence>
<organism evidence="1 2">
    <name type="scientific">Streptomyces actuosus</name>
    <dbReference type="NCBI Taxonomy" id="1885"/>
    <lineage>
        <taxon>Bacteria</taxon>
        <taxon>Bacillati</taxon>
        <taxon>Actinomycetota</taxon>
        <taxon>Actinomycetes</taxon>
        <taxon>Kitasatosporales</taxon>
        <taxon>Streptomycetaceae</taxon>
        <taxon>Streptomyces</taxon>
    </lineage>
</organism>
<proteinExistence type="predicted"/>
<evidence type="ECO:0000313" key="2">
    <source>
        <dbReference type="Proteomes" id="UP000788262"/>
    </source>
</evidence>
<dbReference type="Proteomes" id="UP000788262">
    <property type="component" value="Unassembled WGS sequence"/>
</dbReference>
<accession>A0ABS2W1H8</accession>
<reference evidence="1 2" key="1">
    <citation type="submission" date="2021-02" db="EMBL/GenBank/DDBJ databases">
        <title>Whole genome sequencing of Streptomyces actuosus VRA1.</title>
        <authorList>
            <person name="Sen G."/>
            <person name="Sen A."/>
        </authorList>
    </citation>
    <scope>NUCLEOTIDE SEQUENCE [LARGE SCALE GENOMIC DNA]</scope>
    <source>
        <strain evidence="1 2">VRA1</strain>
    </source>
</reference>
<name>A0ABS2W1H8_STRAS</name>